<dbReference type="EMBL" id="JAOB01000004">
    <property type="protein sequence ID" value="EUA78586.1"/>
    <property type="molecule type" value="Genomic_DNA"/>
</dbReference>
<feature type="compositionally biased region" description="Low complexity" evidence="1">
    <location>
        <begin position="86"/>
        <end position="103"/>
    </location>
</feature>
<proteinExistence type="predicted"/>
<reference evidence="2" key="1">
    <citation type="submission" date="2014-01" db="EMBL/GenBank/DDBJ databases">
        <authorList>
            <person name="Brown-Elliot B."/>
            <person name="Wallace R."/>
            <person name="Lenaerts A."/>
            <person name="Ordway D."/>
            <person name="DeGroote M.A."/>
            <person name="Parker T."/>
            <person name="Sizemore C."/>
            <person name="Tallon L.J."/>
            <person name="Sadzewicz L.K."/>
            <person name="Sengamalay N."/>
            <person name="Fraser C.M."/>
            <person name="Hine E."/>
            <person name="Shefchek K.A."/>
            <person name="Das S.P."/>
            <person name="Tettelin H."/>
        </authorList>
    </citation>
    <scope>NUCLEOTIDE SEQUENCE [LARGE SCALE GENOMIC DNA]</scope>
    <source>
        <strain evidence="2">4042</strain>
    </source>
</reference>
<accession>X8EEF6</accession>
<protein>
    <submittedName>
        <fullName evidence="2">Uncharacterized protein</fullName>
    </submittedName>
</protein>
<feature type="region of interest" description="Disordered" evidence="1">
    <location>
        <begin position="73"/>
        <end position="103"/>
    </location>
</feature>
<evidence type="ECO:0000313" key="2">
    <source>
        <dbReference type="EMBL" id="EUA78586.1"/>
    </source>
</evidence>
<gene>
    <name evidence="2" type="ORF">I553_2876</name>
</gene>
<dbReference type="PATRIC" id="fig|1299334.3.peg.117"/>
<dbReference type="AlphaFoldDB" id="X8EEF6"/>
<sequence>MCHKRFGWPTPIRPRRCRSRCYSRWRRRGDTARPTAGTGTPTRDYGIGATDLCAFMEFPSGVLQVCGDSFPGQGWASARGSRRSHCTSTPPRSTTRPACTTSA</sequence>
<evidence type="ECO:0000256" key="1">
    <source>
        <dbReference type="SAM" id="MobiDB-lite"/>
    </source>
</evidence>
<organism evidence="2">
    <name type="scientific">Mycobacterium xenopi 4042</name>
    <dbReference type="NCBI Taxonomy" id="1299334"/>
    <lineage>
        <taxon>Bacteria</taxon>
        <taxon>Bacillati</taxon>
        <taxon>Actinomycetota</taxon>
        <taxon>Actinomycetes</taxon>
        <taxon>Mycobacteriales</taxon>
        <taxon>Mycobacteriaceae</taxon>
        <taxon>Mycobacterium</taxon>
    </lineage>
</organism>
<comment type="caution">
    <text evidence="2">The sequence shown here is derived from an EMBL/GenBank/DDBJ whole genome shotgun (WGS) entry which is preliminary data.</text>
</comment>
<name>X8EEF6_MYCXE</name>